<organism evidence="2 3">
    <name type="scientific">Haloferax marinum</name>
    <dbReference type="NCBI Taxonomy" id="2666143"/>
    <lineage>
        <taxon>Archaea</taxon>
        <taxon>Methanobacteriati</taxon>
        <taxon>Methanobacteriota</taxon>
        <taxon>Stenosarchaea group</taxon>
        <taxon>Halobacteria</taxon>
        <taxon>Halobacteriales</taxon>
        <taxon>Haloferacaceae</taxon>
        <taxon>Haloferax</taxon>
    </lineage>
</organism>
<evidence type="ECO:0000256" key="1">
    <source>
        <dbReference type="SAM" id="MobiDB-lite"/>
    </source>
</evidence>
<dbReference type="Pfam" id="PF01161">
    <property type="entry name" value="PBP"/>
    <property type="match status" value="1"/>
</dbReference>
<dbReference type="CDD" id="cd00865">
    <property type="entry name" value="PEBP_bact_arch"/>
    <property type="match status" value="1"/>
</dbReference>
<sequence length="159" mass="16878">MAPTESDASGRLSLRSPAFDDGTEIPRQYGYTNQNTSPPLGIEGVPTDAVSLALVMDDPDAMKPAGKVWDHWVVWNIDPETADIAEGSVPAGADEGTNSYGKRGYGGPNPPDREHTYRFVLYALDTALDLGSGATKSDLEAAIDGHVLDEARLTGTYAP</sequence>
<dbReference type="NCBIfam" id="TIGR00481">
    <property type="entry name" value="YbhB/YbcL family Raf kinase inhibitor-like protein"/>
    <property type="match status" value="1"/>
</dbReference>
<dbReference type="RefSeq" id="WP_151110722.1">
    <property type="nucleotide sequence ID" value="NZ_WKJQ01000001.1"/>
</dbReference>
<dbReference type="InterPro" id="IPR008914">
    <property type="entry name" value="PEBP"/>
</dbReference>
<reference evidence="2 3" key="1">
    <citation type="submission" date="2019-11" db="EMBL/GenBank/DDBJ databases">
        <title>Whole genome sequence of Haloferax sp. MBLA0078.</title>
        <authorList>
            <person name="Seo M.-J."/>
            <person name="Cho E.-S."/>
        </authorList>
    </citation>
    <scope>NUCLEOTIDE SEQUENCE [LARGE SCALE GENOMIC DNA]</scope>
    <source>
        <strain evidence="2 3">MBLA0078</strain>
    </source>
</reference>
<proteinExistence type="predicted"/>
<accession>A0A6A8G566</accession>
<dbReference type="Proteomes" id="UP000443423">
    <property type="component" value="Unassembled WGS sequence"/>
</dbReference>
<feature type="region of interest" description="Disordered" evidence="1">
    <location>
        <begin position="1"/>
        <end position="41"/>
    </location>
</feature>
<evidence type="ECO:0000313" key="2">
    <source>
        <dbReference type="EMBL" id="MRW96380.1"/>
    </source>
</evidence>
<dbReference type="PANTHER" id="PTHR30289">
    <property type="entry name" value="UNCHARACTERIZED PROTEIN YBCL-RELATED"/>
    <property type="match status" value="1"/>
</dbReference>
<comment type="caution">
    <text evidence="2">The sequence shown here is derived from an EMBL/GenBank/DDBJ whole genome shotgun (WGS) entry which is preliminary data.</text>
</comment>
<dbReference type="EMBL" id="WKJQ01000001">
    <property type="protein sequence ID" value="MRW96380.1"/>
    <property type="molecule type" value="Genomic_DNA"/>
</dbReference>
<dbReference type="SUPFAM" id="SSF49777">
    <property type="entry name" value="PEBP-like"/>
    <property type="match status" value="1"/>
</dbReference>
<keyword evidence="3" id="KW-1185">Reference proteome</keyword>
<gene>
    <name evidence="2" type="ORF">GJR99_07315</name>
</gene>
<dbReference type="AlphaFoldDB" id="A0A6A8G566"/>
<evidence type="ECO:0000313" key="3">
    <source>
        <dbReference type="Proteomes" id="UP000443423"/>
    </source>
</evidence>
<feature type="region of interest" description="Disordered" evidence="1">
    <location>
        <begin position="85"/>
        <end position="111"/>
    </location>
</feature>
<protein>
    <submittedName>
        <fullName evidence="2">YbhB/YbcL family Raf kinase inhibitor-like protein</fullName>
    </submittedName>
</protein>
<dbReference type="PANTHER" id="PTHR30289:SF1">
    <property type="entry name" value="PEBP (PHOSPHATIDYLETHANOLAMINE-BINDING PROTEIN) FAMILY PROTEIN"/>
    <property type="match status" value="1"/>
</dbReference>
<dbReference type="Gene3D" id="3.90.280.10">
    <property type="entry name" value="PEBP-like"/>
    <property type="match status" value="1"/>
</dbReference>
<dbReference type="InterPro" id="IPR005247">
    <property type="entry name" value="YbhB_YbcL/LppC-like"/>
</dbReference>
<name>A0A6A8G566_9EURY</name>
<dbReference type="OrthoDB" id="28720at2157"/>
<dbReference type="InterPro" id="IPR036610">
    <property type="entry name" value="PEBP-like_sf"/>
</dbReference>